<evidence type="ECO:0000313" key="2">
    <source>
        <dbReference type="Proteomes" id="UP000019109"/>
    </source>
</evidence>
<sequence>MAEWKIYTPEGVQDILQNECFFKKTWRIGLEKYFGPAVTMR</sequence>
<dbReference type="Proteomes" id="UP000019109">
    <property type="component" value="Unassembled WGS sequence"/>
</dbReference>
<dbReference type="EMBL" id="BAVR01000016">
    <property type="protein sequence ID" value="GAE88293.1"/>
    <property type="molecule type" value="Genomic_DNA"/>
</dbReference>
<reference evidence="1" key="1">
    <citation type="journal article" date="2014" name="Genome Announc.">
        <title>Draft Genome Sequence of Clostridium straminisolvens Strain JCM 21531T, Isolated from a Cellulose-Degrading Bacterial Community.</title>
        <authorList>
            <person name="Yuki M."/>
            <person name="Oshima K."/>
            <person name="Suda W."/>
            <person name="Sakamoto M."/>
            <person name="Kitamura K."/>
            <person name="Iida T."/>
            <person name="Hattori M."/>
            <person name="Ohkuma M."/>
        </authorList>
    </citation>
    <scope>NUCLEOTIDE SEQUENCE [LARGE SCALE GENOMIC DNA]</scope>
    <source>
        <strain evidence="1">JCM 21531</strain>
    </source>
</reference>
<gene>
    <name evidence="1" type="ORF">JCM21531_1728</name>
</gene>
<dbReference type="GO" id="GO:0016757">
    <property type="term" value="F:glycosyltransferase activity"/>
    <property type="evidence" value="ECO:0007669"/>
    <property type="project" value="UniProtKB-KW"/>
</dbReference>
<keyword evidence="2" id="KW-1185">Reference proteome</keyword>
<keyword evidence="1" id="KW-0328">Glycosyltransferase</keyword>
<evidence type="ECO:0000313" key="1">
    <source>
        <dbReference type="EMBL" id="GAE88293.1"/>
    </source>
</evidence>
<dbReference type="STRING" id="1294263.JCM21531_1728"/>
<comment type="caution">
    <text evidence="1">The sequence shown here is derived from an EMBL/GenBank/DDBJ whole genome shotgun (WGS) entry which is preliminary data.</text>
</comment>
<keyword evidence="1" id="KW-0808">Transferase</keyword>
<proteinExistence type="predicted"/>
<protein>
    <submittedName>
        <fullName evidence="1">ATP phosphoribosyltransferase regulatory subunit</fullName>
    </submittedName>
</protein>
<name>W4V652_9FIRM</name>
<dbReference type="AlphaFoldDB" id="W4V652"/>
<accession>W4V652</accession>
<organism evidence="1 2">
    <name type="scientific">Acetivibrio straminisolvens JCM 21531</name>
    <dbReference type="NCBI Taxonomy" id="1294263"/>
    <lineage>
        <taxon>Bacteria</taxon>
        <taxon>Bacillati</taxon>
        <taxon>Bacillota</taxon>
        <taxon>Clostridia</taxon>
        <taxon>Eubacteriales</taxon>
        <taxon>Oscillospiraceae</taxon>
        <taxon>Acetivibrio</taxon>
    </lineage>
</organism>